<keyword evidence="6" id="KW-0456">Lyase</keyword>
<dbReference type="EC" id="4.4.1.11" evidence="3"/>
<dbReference type="FunFam" id="3.90.1150.10:FF:000008">
    <property type="entry name" value="Cystathionine gamma-synthase"/>
    <property type="match status" value="1"/>
</dbReference>
<keyword evidence="5 11" id="KW-0663">Pyridoxal phosphate</keyword>
<evidence type="ECO:0000256" key="1">
    <source>
        <dbReference type="ARBA" id="ARBA00001933"/>
    </source>
</evidence>
<dbReference type="Pfam" id="PF01053">
    <property type="entry name" value="Cys_Met_Meta_PP"/>
    <property type="match status" value="1"/>
</dbReference>
<evidence type="ECO:0000256" key="10">
    <source>
        <dbReference type="ARBA" id="ARBA00078333"/>
    </source>
</evidence>
<dbReference type="PIRSF" id="PIRSF001434">
    <property type="entry name" value="CGS"/>
    <property type="match status" value="1"/>
</dbReference>
<dbReference type="OrthoDB" id="9805807at2"/>
<dbReference type="GO" id="GO:0003962">
    <property type="term" value="F:cystathionine gamma-synthase activity"/>
    <property type="evidence" value="ECO:0007669"/>
    <property type="project" value="TreeGrafter"/>
</dbReference>
<comment type="cofactor">
    <cofactor evidence="1 12">
        <name>pyridoxal 5'-phosphate</name>
        <dbReference type="ChEBI" id="CHEBI:597326"/>
    </cofactor>
</comment>
<protein>
    <recommendedName>
        <fullName evidence="4">L-methionine gamma-lyase</fullName>
        <ecNumber evidence="3">4.4.1.11</ecNumber>
    </recommendedName>
    <alternativeName>
        <fullName evidence="10">L-methionine-alpha-deamino-gamma-mercaptomethane-lyase</fullName>
    </alternativeName>
</protein>
<comment type="similarity">
    <text evidence="2">Belongs to the trans-sulfuration enzymes family. L-methionine gamma-lyase subfamily.</text>
</comment>
<dbReference type="Gene3D" id="3.90.1150.10">
    <property type="entry name" value="Aspartate Aminotransferase, domain 1"/>
    <property type="match status" value="1"/>
</dbReference>
<dbReference type="EMBL" id="LUKE01000003">
    <property type="protein sequence ID" value="KYG64036.1"/>
    <property type="molecule type" value="Genomic_DNA"/>
</dbReference>
<evidence type="ECO:0000256" key="3">
    <source>
        <dbReference type="ARBA" id="ARBA00012222"/>
    </source>
</evidence>
<keyword evidence="14" id="KW-1185">Reference proteome</keyword>
<dbReference type="SUPFAM" id="SSF53383">
    <property type="entry name" value="PLP-dependent transferases"/>
    <property type="match status" value="1"/>
</dbReference>
<comment type="caution">
    <text evidence="13">The sequence shown here is derived from an EMBL/GenBank/DDBJ whole genome shotgun (WGS) entry which is preliminary data.</text>
</comment>
<feature type="modified residue" description="N6-(pyridoxal phosphate)lysine" evidence="11">
    <location>
        <position position="198"/>
    </location>
</feature>
<dbReference type="InterPro" id="IPR011821">
    <property type="entry name" value="O_succ_thio_ly"/>
</dbReference>
<gene>
    <name evidence="13" type="ORF">AZI86_14620</name>
</gene>
<dbReference type="InterPro" id="IPR015424">
    <property type="entry name" value="PyrdxlP-dep_Trfase"/>
</dbReference>
<evidence type="ECO:0000256" key="9">
    <source>
        <dbReference type="ARBA" id="ARBA00064130"/>
    </source>
</evidence>
<dbReference type="CDD" id="cd00614">
    <property type="entry name" value="CGS_like"/>
    <property type="match status" value="1"/>
</dbReference>
<dbReference type="GO" id="GO:0019346">
    <property type="term" value="P:transsulfuration"/>
    <property type="evidence" value="ECO:0007669"/>
    <property type="project" value="InterPro"/>
</dbReference>
<comment type="catalytic activity">
    <reaction evidence="8">
        <text>L-homocysteine + H2O = 2-oxobutanoate + hydrogen sulfide + NH4(+) + H(+)</text>
        <dbReference type="Rhea" id="RHEA:14501"/>
        <dbReference type="ChEBI" id="CHEBI:15377"/>
        <dbReference type="ChEBI" id="CHEBI:15378"/>
        <dbReference type="ChEBI" id="CHEBI:16763"/>
        <dbReference type="ChEBI" id="CHEBI:28938"/>
        <dbReference type="ChEBI" id="CHEBI:29919"/>
        <dbReference type="ChEBI" id="CHEBI:58199"/>
        <dbReference type="EC" id="4.4.1.2"/>
    </reaction>
</comment>
<accession>A0A150WJZ7</accession>
<dbReference type="Proteomes" id="UP000075320">
    <property type="component" value="Unassembled WGS sequence"/>
</dbReference>
<dbReference type="GO" id="GO:0005737">
    <property type="term" value="C:cytoplasm"/>
    <property type="evidence" value="ECO:0007669"/>
    <property type="project" value="TreeGrafter"/>
</dbReference>
<evidence type="ECO:0000256" key="7">
    <source>
        <dbReference type="ARBA" id="ARBA00049180"/>
    </source>
</evidence>
<comment type="subunit">
    <text evidence="9">Homotetramer; dimer of active dimers.</text>
</comment>
<dbReference type="InterPro" id="IPR000277">
    <property type="entry name" value="Cys/Met-Metab_PyrdxlP-dep_enz"/>
</dbReference>
<evidence type="ECO:0000256" key="2">
    <source>
        <dbReference type="ARBA" id="ARBA00008667"/>
    </source>
</evidence>
<evidence type="ECO:0000256" key="4">
    <source>
        <dbReference type="ARBA" id="ARBA00019040"/>
    </source>
</evidence>
<dbReference type="InterPro" id="IPR015421">
    <property type="entry name" value="PyrdxlP-dep_Trfase_major"/>
</dbReference>
<evidence type="ECO:0000256" key="12">
    <source>
        <dbReference type="RuleBase" id="RU362118"/>
    </source>
</evidence>
<dbReference type="GO" id="GO:0047982">
    <property type="term" value="F:homocysteine desulfhydrase activity"/>
    <property type="evidence" value="ECO:0007669"/>
    <property type="project" value="UniProtKB-EC"/>
</dbReference>
<name>A0A150WJZ7_BDEBC</name>
<dbReference type="RefSeq" id="WP_061836002.1">
    <property type="nucleotide sequence ID" value="NZ_LUKE01000003.1"/>
</dbReference>
<dbReference type="AlphaFoldDB" id="A0A150WJZ7"/>
<dbReference type="PANTHER" id="PTHR11808:SF75">
    <property type="entry name" value="CYSTATHIONINE GAMMA-SYNTHASE"/>
    <property type="match status" value="1"/>
</dbReference>
<dbReference type="FunFam" id="3.40.640.10:FF:000046">
    <property type="entry name" value="Cystathionine gamma-lyase"/>
    <property type="match status" value="1"/>
</dbReference>
<proteinExistence type="inferred from homology"/>
<sequence length="405" mass="43935">MSSKSFQTLAATLGMTSDTQFGAVTPPLHLSTNFTFDGLGRRREYDNSRSGNPTRDLLADAIAKLENGYGAIVTSSGMSALTLLTHILPPQAHVLAPHDCFGGTHRLLTALEKKGVLSVSFIDFSDLKELERDLIQGADLVLVESPSNPLLRIVDLKKIGDLCKEHDTLYAVDNTFLSPALQRPIELGANLVIHSTTKYLNGHSDVVGGAIVADTQDLHSQLTWWANCTGLTGTPFDSYLTLRGIRTLFARMRTHLENSAKLVNLLTQHPAVKKVYYPGLESHPGHHLAKEQQSGFGAVISFEVQGGIDQVKVLLEHLKLFTLAESLGGVESLVAHPATMTHASMTAEARKRAGISDQLLRLSVGIEDGDDLLRDLKKSLDEVQNSRIKLNQAAAKDGLLPMGLI</sequence>
<evidence type="ECO:0000256" key="11">
    <source>
        <dbReference type="PIRSR" id="PIRSR001434-2"/>
    </source>
</evidence>
<organism evidence="13 14">
    <name type="scientific">Bdellovibrio bacteriovorus</name>
    <dbReference type="NCBI Taxonomy" id="959"/>
    <lineage>
        <taxon>Bacteria</taxon>
        <taxon>Pseudomonadati</taxon>
        <taxon>Bdellovibrionota</taxon>
        <taxon>Bdellovibrionia</taxon>
        <taxon>Bdellovibrionales</taxon>
        <taxon>Pseudobdellovibrionaceae</taxon>
        <taxon>Bdellovibrio</taxon>
    </lineage>
</organism>
<evidence type="ECO:0000256" key="5">
    <source>
        <dbReference type="ARBA" id="ARBA00022898"/>
    </source>
</evidence>
<comment type="catalytic activity">
    <reaction evidence="7">
        <text>L-methionine + H2O = methanethiol + 2-oxobutanoate + NH4(+)</text>
        <dbReference type="Rhea" id="RHEA:23800"/>
        <dbReference type="ChEBI" id="CHEBI:15377"/>
        <dbReference type="ChEBI" id="CHEBI:16007"/>
        <dbReference type="ChEBI" id="CHEBI:16763"/>
        <dbReference type="ChEBI" id="CHEBI:28938"/>
        <dbReference type="ChEBI" id="CHEBI:57844"/>
        <dbReference type="EC" id="4.4.1.11"/>
    </reaction>
</comment>
<dbReference type="GO" id="GO:0030170">
    <property type="term" value="F:pyridoxal phosphate binding"/>
    <property type="evidence" value="ECO:0007669"/>
    <property type="project" value="InterPro"/>
</dbReference>
<evidence type="ECO:0000313" key="13">
    <source>
        <dbReference type="EMBL" id="KYG64036.1"/>
    </source>
</evidence>
<dbReference type="GO" id="GO:0018826">
    <property type="term" value="F:methionine gamma-lyase activity"/>
    <property type="evidence" value="ECO:0007669"/>
    <property type="project" value="UniProtKB-EC"/>
</dbReference>
<evidence type="ECO:0000256" key="6">
    <source>
        <dbReference type="ARBA" id="ARBA00023239"/>
    </source>
</evidence>
<reference evidence="13 14" key="1">
    <citation type="submission" date="2016-03" db="EMBL/GenBank/DDBJ databases">
        <authorList>
            <person name="Ploux O."/>
        </authorList>
    </citation>
    <scope>NUCLEOTIDE SEQUENCE [LARGE SCALE GENOMIC DNA]</scope>
    <source>
        <strain evidence="13 14">R0</strain>
    </source>
</reference>
<evidence type="ECO:0000256" key="8">
    <source>
        <dbReference type="ARBA" id="ARBA00050802"/>
    </source>
</evidence>
<dbReference type="InterPro" id="IPR015422">
    <property type="entry name" value="PyrdxlP-dep_Trfase_small"/>
</dbReference>
<dbReference type="PANTHER" id="PTHR11808">
    <property type="entry name" value="TRANS-SULFURATION ENZYME FAMILY MEMBER"/>
    <property type="match status" value="1"/>
</dbReference>
<evidence type="ECO:0000313" key="14">
    <source>
        <dbReference type="Proteomes" id="UP000075320"/>
    </source>
</evidence>
<dbReference type="GO" id="GO:0004123">
    <property type="term" value="F:cystathionine gamma-lyase activity"/>
    <property type="evidence" value="ECO:0007669"/>
    <property type="project" value="TreeGrafter"/>
</dbReference>
<dbReference type="NCBIfam" id="TIGR02080">
    <property type="entry name" value="O_succ_thio_ly"/>
    <property type="match status" value="1"/>
</dbReference>
<dbReference type="GO" id="GO:0019343">
    <property type="term" value="P:cysteine biosynthetic process via cystathionine"/>
    <property type="evidence" value="ECO:0007669"/>
    <property type="project" value="TreeGrafter"/>
</dbReference>
<dbReference type="Gene3D" id="3.40.640.10">
    <property type="entry name" value="Type I PLP-dependent aspartate aminotransferase-like (Major domain)"/>
    <property type="match status" value="1"/>
</dbReference>